<name>A0A4U3AHU6_BACMY</name>
<keyword evidence="1" id="KW-0175">Coiled coil</keyword>
<reference evidence="3 4" key="1">
    <citation type="journal article" date="2019" name="Environ. Microbiol.">
        <title>An active ?-lactamase is a part of an orchestrated cell wall stress resistance network of Bacillus subtilis and related rhizosphere species.</title>
        <authorList>
            <person name="Bucher T."/>
            <person name="Keren-Paz A."/>
            <person name="Hausser J."/>
            <person name="Olender T."/>
            <person name="Cytryn E."/>
            <person name="Kolodkin-Gal I."/>
        </authorList>
    </citation>
    <scope>NUCLEOTIDE SEQUENCE [LARGE SCALE GENOMIC DNA]</scope>
    <source>
        <strain evidence="3 4">I186</strain>
    </source>
</reference>
<comment type="caution">
    <text evidence="3">The sequence shown here is derived from an EMBL/GenBank/DDBJ whole genome shotgun (WGS) entry which is preliminary data.</text>
</comment>
<feature type="compositionally biased region" description="Low complexity" evidence="2">
    <location>
        <begin position="613"/>
        <end position="634"/>
    </location>
</feature>
<feature type="region of interest" description="Disordered" evidence="2">
    <location>
        <begin position="613"/>
        <end position="652"/>
    </location>
</feature>
<dbReference type="RefSeq" id="WP_137056800.1">
    <property type="nucleotide sequence ID" value="NZ_SZOD01000017.1"/>
</dbReference>
<feature type="coiled-coil region" evidence="1">
    <location>
        <begin position="515"/>
        <end position="553"/>
    </location>
</feature>
<sequence>MYIVEFLQKEQSKMFKKFLKKNKAWNGKQLGLKVAEALIQKYITENQQNDEVSLLVQDIENEKAYEFTLSVGAGEKFSLLSAISQDLEKGTDFNLAMEIKQGIYLSYKEEEEQVYVASEEEVSTKKTGGFFSKLFGKKEEDVPHAAEVQKEFAKEEDPFKEMSAEEMQQRGTNTFEVSDFEHLEAEAGDPSEKEKDDIFAIEKTEDSQSKEVNLEKEELPFDTNGNGSVKSIEEELFYPESENKKEEGNQETSTSIQVKDVSFPEYDKYIDLREVESKQNRYDSRFTVMHLLGLMGMNEETAKTALEKKKLQFVKNVLSGKEFIIIQDNYYQDVNNLIDEIRLVLEGTYKETVMRDYQKEAEEKLREHFDANFQGMLQELNVFESKEKQEMQQKVNAFLEKQELELQSFKLKQEADLKVYESGLEERKLTLVSAREEELMRENNMEQETSLHEKAYELKIEANKLLIDKRNGILADFSSALEDIMNAAFESQESELKDLQDYMNQLIPGWKEEIHAEYDKEMQERKLKLEEDKNRLEQEALLLEKRKQEAVEMKTSGRERELLNIIDELNDRVIKYAGNGQIPQQQPVFMYPQSMQPVQQQPVFMYQPQPMQQSMQQPMMPQQPAQQPVAQTQAENTPKKRGNLFDRLMGSN</sequence>
<protein>
    <submittedName>
        <fullName evidence="3">Uncharacterized protein</fullName>
    </submittedName>
</protein>
<dbReference type="AlphaFoldDB" id="A0A4U3AHU6"/>
<proteinExistence type="predicted"/>
<evidence type="ECO:0000256" key="2">
    <source>
        <dbReference type="SAM" id="MobiDB-lite"/>
    </source>
</evidence>
<dbReference type="Proteomes" id="UP000305524">
    <property type="component" value="Unassembled WGS sequence"/>
</dbReference>
<gene>
    <name evidence="3" type="ORF">FC701_00735</name>
</gene>
<accession>A0A4U3AHU6</accession>
<evidence type="ECO:0000313" key="4">
    <source>
        <dbReference type="Proteomes" id="UP000305524"/>
    </source>
</evidence>
<organism evidence="3 4">
    <name type="scientific">Bacillus mycoides</name>
    <dbReference type="NCBI Taxonomy" id="1405"/>
    <lineage>
        <taxon>Bacteria</taxon>
        <taxon>Bacillati</taxon>
        <taxon>Bacillota</taxon>
        <taxon>Bacilli</taxon>
        <taxon>Bacillales</taxon>
        <taxon>Bacillaceae</taxon>
        <taxon>Bacillus</taxon>
        <taxon>Bacillus cereus group</taxon>
    </lineage>
</organism>
<evidence type="ECO:0000313" key="3">
    <source>
        <dbReference type="EMBL" id="TKI87715.1"/>
    </source>
</evidence>
<dbReference type="EMBL" id="SZOD01000017">
    <property type="protein sequence ID" value="TKI87715.1"/>
    <property type="molecule type" value="Genomic_DNA"/>
</dbReference>
<evidence type="ECO:0000256" key="1">
    <source>
        <dbReference type="SAM" id="Coils"/>
    </source>
</evidence>